<organism evidence="1 2">
    <name type="scientific">Corchorus capsularis</name>
    <name type="common">Jute</name>
    <dbReference type="NCBI Taxonomy" id="210143"/>
    <lineage>
        <taxon>Eukaryota</taxon>
        <taxon>Viridiplantae</taxon>
        <taxon>Streptophyta</taxon>
        <taxon>Embryophyta</taxon>
        <taxon>Tracheophyta</taxon>
        <taxon>Spermatophyta</taxon>
        <taxon>Magnoliopsida</taxon>
        <taxon>eudicotyledons</taxon>
        <taxon>Gunneridae</taxon>
        <taxon>Pentapetalae</taxon>
        <taxon>rosids</taxon>
        <taxon>malvids</taxon>
        <taxon>Malvales</taxon>
        <taxon>Malvaceae</taxon>
        <taxon>Grewioideae</taxon>
        <taxon>Apeibeae</taxon>
        <taxon>Corchorus</taxon>
    </lineage>
</organism>
<name>A0A1R3GYG1_COCAP</name>
<reference evidence="1 2" key="1">
    <citation type="submission" date="2013-09" db="EMBL/GenBank/DDBJ databases">
        <title>Corchorus capsularis genome sequencing.</title>
        <authorList>
            <person name="Alam M."/>
            <person name="Haque M.S."/>
            <person name="Islam M.S."/>
            <person name="Emdad E.M."/>
            <person name="Islam M.M."/>
            <person name="Ahmed B."/>
            <person name="Halim A."/>
            <person name="Hossen Q.M.M."/>
            <person name="Hossain M.Z."/>
            <person name="Ahmed R."/>
            <person name="Khan M.M."/>
            <person name="Islam R."/>
            <person name="Rashid M.M."/>
            <person name="Khan S.A."/>
            <person name="Rahman M.S."/>
            <person name="Alam M."/>
        </authorList>
    </citation>
    <scope>NUCLEOTIDE SEQUENCE [LARGE SCALE GENOMIC DNA]</scope>
    <source>
        <strain evidence="2">cv. CVL-1</strain>
        <tissue evidence="1">Whole seedling</tissue>
    </source>
</reference>
<dbReference type="Gramene" id="OMO63168">
    <property type="protein sequence ID" value="OMO63168"/>
    <property type="gene ID" value="CCACVL1_22437"/>
</dbReference>
<evidence type="ECO:0000313" key="1">
    <source>
        <dbReference type="EMBL" id="OMO63168.1"/>
    </source>
</evidence>
<gene>
    <name evidence="1" type="ORF">CCACVL1_22437</name>
</gene>
<accession>A0A1R3GYG1</accession>
<keyword evidence="2" id="KW-1185">Reference proteome</keyword>
<feature type="non-terminal residue" evidence="1">
    <location>
        <position position="1"/>
    </location>
</feature>
<protein>
    <submittedName>
        <fullName evidence="1">Uncharacterized protein</fullName>
    </submittedName>
</protein>
<evidence type="ECO:0000313" key="2">
    <source>
        <dbReference type="Proteomes" id="UP000188268"/>
    </source>
</evidence>
<dbReference type="EMBL" id="AWWV01012995">
    <property type="protein sequence ID" value="OMO63168.1"/>
    <property type="molecule type" value="Genomic_DNA"/>
</dbReference>
<dbReference type="AlphaFoldDB" id="A0A1R3GYG1"/>
<sequence>AWKTGARRSHLYSGLSLVLATNFRSFIR</sequence>
<dbReference type="Proteomes" id="UP000188268">
    <property type="component" value="Unassembled WGS sequence"/>
</dbReference>
<comment type="caution">
    <text evidence="1">The sequence shown here is derived from an EMBL/GenBank/DDBJ whole genome shotgun (WGS) entry which is preliminary data.</text>
</comment>
<proteinExistence type="predicted"/>